<feature type="transmembrane region" description="Helical" evidence="4">
    <location>
        <begin position="892"/>
        <end position="918"/>
    </location>
</feature>
<keyword evidence="4" id="KW-0472">Membrane</keyword>
<keyword evidence="4" id="KW-1133">Transmembrane helix</keyword>
<dbReference type="PROSITE" id="PS00455">
    <property type="entry name" value="AMP_BINDING"/>
    <property type="match status" value="1"/>
</dbReference>
<dbReference type="GO" id="GO:0044550">
    <property type="term" value="P:secondary metabolite biosynthetic process"/>
    <property type="evidence" value="ECO:0007669"/>
    <property type="project" value="TreeGrafter"/>
</dbReference>
<sequence length="1317" mass="142413">MECSLTTTTHELCLHELFGAQVAENPDTLALVCEDRGMTYRELDEATNRLARRLRQLGAGPGTFVAVYCQRSELPILAVLACHKSGAAYVPVDPGLPVERVRHMAGEVGLTLCLTESELADRAGEFFAGTPTLVLDVERPEIDRLSGAPLDEAFPPDELAYVIYTSGTTGRPKGLMTEHRHVTRFVQAFNEVCGTGQGDRVYQGFALSFDGSVEEIWMAFSNGSTLVVPGRDAPRFGEELGRYLTELGITYFSTVPTLLATLPQDVPSIHTLVLSGEACPPELVNRWARPGRRLLNVYGPTEATVNTTAAECLPGEPVTIGRPLPGYHVTIVDEDLRPVPTGTSGELLISGETLARGYLNQPELTESRFLVLDHDGDGTLTRFYRTGDLGRWNDDGELEFLGRADDQVKIRGYRVELAEIESVLLEHPLVSAACVRLVEREGLHELAAAVVCTAEGVEPDRDEVLDLLTSRMPAYMVPGYLDVLPEFPRTTSGKIDRKRMPEPKTPLVRAGRQVVAPDSDLERGLARVWGEVLGVPEISVEDDFFTDLGGHSLVAARIVTQVRQETSRPITVRDVYQFPTIRQLAARLETVAATEDRPASAAKEADGEDAATQAPYIASGWRRLVAGTAQALSLYVVSGAITIPATLLFLVGVQWVRGSVPTSQFLGLALGITVLTWPVLMVLSIAAKWLLIGRYKPGEHRLWGWFYLRWWLVNKLSAAAGVGSLSGTPLLPVYFRLMGAKVGRGCTIDTTQVSAWDLVSIGSDTSIGASTHLLGYRVEGGMLRLGRVDIGSRCFVGIHSALGLNVRMGDDSHLDDQSLLPDGTVVAPGTGLRGSPAAPAQVELPEGPAPASTWRRALLGSAQLGSALALLALMTAVPLVGFVVMARQFLVWDVWLGVAATLALVPVWFTGYCVYIALLKRLVSLGIRPGTYSVLGVTYFRKWLSDQLMGIGRPLLLPVYTTLYFPPLLRLMGAKIGPRAEISAVWSMDPELVDVSGESFFADGSIIGGRRCHRGRFTIAVNRIGHRSFVGNNAVLPVGQSLGDGCLLGVQSVPPAGTAQVADGTEWLGSPSFVLPHRVKVGGFDSAVTFQPTRKLYLQRAFIDGLRALIPSYLVLGAAALAIAALVWAWDTWGLAGVLLTAPAVGFASQLCTVLAVAAIKKITMGTFQPVIRPLWSVYVWVNEMVNGAYESVSAPVLSQLLGTPMINPFLRLMGCRIGKGVYMGTTLFSEFDLVHIGDHAVLNHGVVVQNHLFEDRVFKSSSLHIGEEASIGNLSVVLYDSVVERAAVVGPLSLVMKGETLPGRTRWHGIPTEKPE</sequence>
<dbReference type="GO" id="GO:0005737">
    <property type="term" value="C:cytoplasm"/>
    <property type="evidence" value="ECO:0007669"/>
    <property type="project" value="TreeGrafter"/>
</dbReference>
<dbReference type="InterPro" id="IPR009081">
    <property type="entry name" value="PP-bd_ACP"/>
</dbReference>
<dbReference type="InterPro" id="IPR011004">
    <property type="entry name" value="Trimer_LpxA-like_sf"/>
</dbReference>
<dbReference type="FunFam" id="1.10.1200.10:FF:000016">
    <property type="entry name" value="Non-ribosomal peptide synthase"/>
    <property type="match status" value="1"/>
</dbReference>
<dbReference type="InterPro" id="IPR020845">
    <property type="entry name" value="AMP-binding_CS"/>
</dbReference>
<reference evidence="6 7" key="1">
    <citation type="submission" date="2016-11" db="EMBL/GenBank/DDBJ databases">
        <authorList>
            <person name="Jaros S."/>
            <person name="Januszkiewicz K."/>
            <person name="Wedrychowicz H."/>
        </authorList>
    </citation>
    <scope>NUCLEOTIDE SEQUENCE [LARGE SCALE GENOMIC DNA]</scope>
    <source>
        <strain evidence="6 7">DSM 44523</strain>
    </source>
</reference>
<dbReference type="CDD" id="cd05930">
    <property type="entry name" value="A_NRPS"/>
    <property type="match status" value="1"/>
</dbReference>
<dbReference type="SMART" id="SM00823">
    <property type="entry name" value="PKS_PP"/>
    <property type="match status" value="1"/>
</dbReference>
<dbReference type="Gene3D" id="2.160.10.10">
    <property type="entry name" value="Hexapeptide repeat proteins"/>
    <property type="match status" value="2"/>
</dbReference>
<evidence type="ECO:0000313" key="7">
    <source>
        <dbReference type="Proteomes" id="UP000184501"/>
    </source>
</evidence>
<comment type="cofactor">
    <cofactor evidence="1">
        <name>pantetheine 4'-phosphate</name>
        <dbReference type="ChEBI" id="CHEBI:47942"/>
    </cofactor>
</comment>
<protein>
    <recommendedName>
        <fullName evidence="5">Carrier domain-containing protein</fullName>
    </recommendedName>
</protein>
<dbReference type="SUPFAM" id="SSF56801">
    <property type="entry name" value="Acetyl-CoA synthetase-like"/>
    <property type="match status" value="1"/>
</dbReference>
<dbReference type="InterPro" id="IPR036736">
    <property type="entry name" value="ACP-like_sf"/>
</dbReference>
<dbReference type="PROSITE" id="PS00012">
    <property type="entry name" value="PHOSPHOPANTETHEINE"/>
    <property type="match status" value="1"/>
</dbReference>
<evidence type="ECO:0000256" key="1">
    <source>
        <dbReference type="ARBA" id="ARBA00001957"/>
    </source>
</evidence>
<dbReference type="EMBL" id="FQVN01000005">
    <property type="protein sequence ID" value="SHF88790.1"/>
    <property type="molecule type" value="Genomic_DNA"/>
</dbReference>
<dbReference type="SUPFAM" id="SSF51161">
    <property type="entry name" value="Trimeric LpxA-like enzymes"/>
    <property type="match status" value="3"/>
</dbReference>
<proteinExistence type="predicted"/>
<feature type="transmembrane region" description="Helical" evidence="4">
    <location>
        <begin position="864"/>
        <end position="886"/>
    </location>
</feature>
<keyword evidence="2" id="KW-0596">Phosphopantetheine</keyword>
<dbReference type="OrthoDB" id="2472181at2"/>
<feature type="transmembrane region" description="Helical" evidence="4">
    <location>
        <begin position="665"/>
        <end position="692"/>
    </location>
</feature>
<gene>
    <name evidence="6" type="ORF">SAMN05444320_105357</name>
</gene>
<dbReference type="GO" id="GO:0072330">
    <property type="term" value="P:monocarboxylic acid biosynthetic process"/>
    <property type="evidence" value="ECO:0007669"/>
    <property type="project" value="UniProtKB-ARBA"/>
</dbReference>
<evidence type="ECO:0000256" key="4">
    <source>
        <dbReference type="SAM" id="Phobius"/>
    </source>
</evidence>
<dbReference type="SUPFAM" id="SSF47336">
    <property type="entry name" value="ACP-like"/>
    <property type="match status" value="1"/>
</dbReference>
<dbReference type="InterPro" id="IPR000873">
    <property type="entry name" value="AMP-dep_synth/lig_dom"/>
</dbReference>
<dbReference type="Pfam" id="PF13193">
    <property type="entry name" value="AMP-binding_C"/>
    <property type="match status" value="1"/>
</dbReference>
<dbReference type="InterPro" id="IPR042099">
    <property type="entry name" value="ANL_N_sf"/>
</dbReference>
<dbReference type="Proteomes" id="UP000184501">
    <property type="component" value="Unassembled WGS sequence"/>
</dbReference>
<dbReference type="InterPro" id="IPR006162">
    <property type="entry name" value="Ppantetheine_attach_site"/>
</dbReference>
<dbReference type="Gene3D" id="3.40.50.12780">
    <property type="entry name" value="N-terminal domain of ligase-like"/>
    <property type="match status" value="1"/>
</dbReference>
<evidence type="ECO:0000256" key="2">
    <source>
        <dbReference type="ARBA" id="ARBA00022450"/>
    </source>
</evidence>
<feature type="transmembrane region" description="Helical" evidence="4">
    <location>
        <begin position="1136"/>
        <end position="1160"/>
    </location>
</feature>
<dbReference type="STRING" id="2017.SAMN05444320_105357"/>
<dbReference type="Pfam" id="PF00550">
    <property type="entry name" value="PP-binding"/>
    <property type="match status" value="1"/>
</dbReference>
<dbReference type="NCBIfam" id="TIGR01733">
    <property type="entry name" value="AA-adenyl-dom"/>
    <property type="match status" value="1"/>
</dbReference>
<dbReference type="InterPro" id="IPR029058">
    <property type="entry name" value="AB_hydrolase_fold"/>
</dbReference>
<accession>A0A1M5FB00</accession>
<dbReference type="InterPro" id="IPR010071">
    <property type="entry name" value="AA_adenyl_dom"/>
</dbReference>
<dbReference type="FunFam" id="3.40.50.12780:FF:000012">
    <property type="entry name" value="Non-ribosomal peptide synthetase"/>
    <property type="match status" value="1"/>
</dbReference>
<dbReference type="Gene3D" id="3.40.50.1820">
    <property type="entry name" value="alpha/beta hydrolase"/>
    <property type="match status" value="1"/>
</dbReference>
<feature type="domain" description="Carrier" evidence="5">
    <location>
        <begin position="516"/>
        <end position="592"/>
    </location>
</feature>
<dbReference type="Gene3D" id="3.30.300.30">
    <property type="match status" value="1"/>
</dbReference>
<dbReference type="InterPro" id="IPR012728">
    <property type="entry name" value="Pls/PosA_C"/>
</dbReference>
<evidence type="ECO:0000313" key="6">
    <source>
        <dbReference type="EMBL" id="SHF88790.1"/>
    </source>
</evidence>
<dbReference type="PROSITE" id="PS50075">
    <property type="entry name" value="CARRIER"/>
    <property type="match status" value="1"/>
</dbReference>
<evidence type="ECO:0000259" key="5">
    <source>
        <dbReference type="PROSITE" id="PS50075"/>
    </source>
</evidence>
<feature type="transmembrane region" description="Helical" evidence="4">
    <location>
        <begin position="1108"/>
        <end position="1130"/>
    </location>
</feature>
<name>A0A1M5FB00_STRHI</name>
<keyword evidence="4" id="KW-0812">Transmembrane</keyword>
<dbReference type="InterPro" id="IPR020806">
    <property type="entry name" value="PKS_PP-bd"/>
</dbReference>
<dbReference type="InterPro" id="IPR045851">
    <property type="entry name" value="AMP-bd_C_sf"/>
</dbReference>
<dbReference type="Pfam" id="PF00501">
    <property type="entry name" value="AMP-binding"/>
    <property type="match status" value="1"/>
</dbReference>
<keyword evidence="7" id="KW-1185">Reference proteome</keyword>
<dbReference type="PANTHER" id="PTHR45527">
    <property type="entry name" value="NONRIBOSOMAL PEPTIDE SYNTHETASE"/>
    <property type="match status" value="1"/>
</dbReference>
<dbReference type="PANTHER" id="PTHR45527:SF1">
    <property type="entry name" value="FATTY ACID SYNTHASE"/>
    <property type="match status" value="1"/>
</dbReference>
<dbReference type="GO" id="GO:0043041">
    <property type="term" value="P:amino acid activation for nonribosomal peptide biosynthetic process"/>
    <property type="evidence" value="ECO:0007669"/>
    <property type="project" value="TreeGrafter"/>
</dbReference>
<feature type="transmembrane region" description="Helical" evidence="4">
    <location>
        <begin position="712"/>
        <end position="735"/>
    </location>
</feature>
<feature type="transmembrane region" description="Helical" evidence="4">
    <location>
        <begin position="632"/>
        <end position="653"/>
    </location>
</feature>
<dbReference type="InterPro" id="IPR025110">
    <property type="entry name" value="AMP-bd_C"/>
</dbReference>
<dbReference type="NCBIfam" id="TIGR02353">
    <property type="entry name" value="NRPS_term_dom"/>
    <property type="match status" value="1"/>
</dbReference>
<evidence type="ECO:0000256" key="3">
    <source>
        <dbReference type="ARBA" id="ARBA00022553"/>
    </source>
</evidence>
<organism evidence="6 7">
    <name type="scientific">Streptoalloteichus hindustanus</name>
    <dbReference type="NCBI Taxonomy" id="2017"/>
    <lineage>
        <taxon>Bacteria</taxon>
        <taxon>Bacillati</taxon>
        <taxon>Actinomycetota</taxon>
        <taxon>Actinomycetes</taxon>
        <taxon>Pseudonocardiales</taxon>
        <taxon>Pseudonocardiaceae</taxon>
        <taxon>Streptoalloteichus</taxon>
    </lineage>
</organism>
<keyword evidence="3" id="KW-0597">Phosphoprotein</keyword>
<dbReference type="GO" id="GO:0031177">
    <property type="term" value="F:phosphopantetheine binding"/>
    <property type="evidence" value="ECO:0007669"/>
    <property type="project" value="InterPro"/>
</dbReference>